<evidence type="ECO:0000313" key="5">
    <source>
        <dbReference type="EMBL" id="KAG5511632.1"/>
    </source>
</evidence>
<accession>A0A836LL98</accession>
<feature type="compositionally biased region" description="Polar residues" evidence="4">
    <location>
        <begin position="1883"/>
        <end position="1898"/>
    </location>
</feature>
<dbReference type="GeneID" id="94293246"/>
<dbReference type="InterPro" id="IPR052097">
    <property type="entry name" value="SET-MYND_domain_protein"/>
</dbReference>
<comment type="caution">
    <text evidence="5">The sequence shown here is derived from an EMBL/GenBank/DDBJ whole genome shotgun (WGS) entry which is preliminary data.</text>
</comment>
<feature type="compositionally biased region" description="Low complexity" evidence="4">
    <location>
        <begin position="758"/>
        <end position="770"/>
    </location>
</feature>
<feature type="compositionally biased region" description="Polar residues" evidence="4">
    <location>
        <begin position="447"/>
        <end position="460"/>
    </location>
</feature>
<feature type="region of interest" description="Disordered" evidence="4">
    <location>
        <begin position="128"/>
        <end position="147"/>
    </location>
</feature>
<dbReference type="RefSeq" id="XP_067759724.1">
    <property type="nucleotide sequence ID" value="XM_067903169.1"/>
</dbReference>
<feature type="region of interest" description="Disordered" evidence="4">
    <location>
        <begin position="423"/>
        <end position="468"/>
    </location>
</feature>
<dbReference type="KEGG" id="phet:94293246"/>
<feature type="region of interest" description="Disordered" evidence="4">
    <location>
        <begin position="1516"/>
        <end position="1575"/>
    </location>
</feature>
<evidence type="ECO:0000313" key="6">
    <source>
        <dbReference type="Proteomes" id="UP000674318"/>
    </source>
</evidence>
<name>A0A836LL98_9TRYP</name>
<feature type="region of interest" description="Disordered" evidence="4">
    <location>
        <begin position="1877"/>
        <end position="1898"/>
    </location>
</feature>
<organism evidence="5 6">
    <name type="scientific">Porcisia hertigi</name>
    <dbReference type="NCBI Taxonomy" id="2761500"/>
    <lineage>
        <taxon>Eukaryota</taxon>
        <taxon>Discoba</taxon>
        <taxon>Euglenozoa</taxon>
        <taxon>Kinetoplastea</taxon>
        <taxon>Metakinetoplastina</taxon>
        <taxon>Trypanosomatida</taxon>
        <taxon>Trypanosomatidae</taxon>
        <taxon>Leishmaniinae</taxon>
        <taxon>Porcisia</taxon>
    </lineage>
</organism>
<feature type="region of interest" description="Disordered" evidence="4">
    <location>
        <begin position="1116"/>
        <end position="1135"/>
    </location>
</feature>
<keyword evidence="3" id="KW-0949">S-adenosyl-L-methionine</keyword>
<dbReference type="GO" id="GO:0042826">
    <property type="term" value="F:histone deacetylase binding"/>
    <property type="evidence" value="ECO:0007669"/>
    <property type="project" value="TreeGrafter"/>
</dbReference>
<reference evidence="5 6" key="1">
    <citation type="submission" date="2021-02" db="EMBL/GenBank/DDBJ databases">
        <title>Porcisia hertigi Genome sequencing and assembly.</title>
        <authorList>
            <person name="Almutairi H."/>
            <person name="Gatherer D."/>
        </authorList>
    </citation>
    <scope>NUCLEOTIDE SEQUENCE [LARGE SCALE GENOMIC DNA]</scope>
    <source>
        <strain evidence="5 6">C119</strain>
    </source>
</reference>
<evidence type="ECO:0000256" key="2">
    <source>
        <dbReference type="ARBA" id="ARBA00022679"/>
    </source>
</evidence>
<feature type="region of interest" description="Disordered" evidence="4">
    <location>
        <begin position="1198"/>
        <end position="1243"/>
    </location>
</feature>
<dbReference type="Proteomes" id="UP000674318">
    <property type="component" value="Unassembled WGS sequence"/>
</dbReference>
<feature type="compositionally biased region" description="Polar residues" evidence="4">
    <location>
        <begin position="165"/>
        <end position="175"/>
    </location>
</feature>
<feature type="compositionally biased region" description="Polar residues" evidence="4">
    <location>
        <begin position="1288"/>
        <end position="1298"/>
    </location>
</feature>
<dbReference type="OrthoDB" id="438641at2759"/>
<feature type="region of interest" description="Disordered" evidence="4">
    <location>
        <begin position="1288"/>
        <end position="1315"/>
    </location>
</feature>
<feature type="region of interest" description="Disordered" evidence="4">
    <location>
        <begin position="165"/>
        <end position="193"/>
    </location>
</feature>
<feature type="compositionally biased region" description="Low complexity" evidence="4">
    <location>
        <begin position="778"/>
        <end position="791"/>
    </location>
</feature>
<protein>
    <recommendedName>
        <fullName evidence="7">MYND-type domain-containing protein</fullName>
    </recommendedName>
</protein>
<dbReference type="GO" id="GO:0008168">
    <property type="term" value="F:methyltransferase activity"/>
    <property type="evidence" value="ECO:0007669"/>
    <property type="project" value="UniProtKB-KW"/>
</dbReference>
<feature type="region of interest" description="Disordered" evidence="4">
    <location>
        <begin position="94"/>
        <end position="121"/>
    </location>
</feature>
<keyword evidence="6" id="KW-1185">Reference proteome</keyword>
<gene>
    <name evidence="5" type="ORF">JKF63_07228</name>
</gene>
<dbReference type="EMBL" id="JAFJZO010000004">
    <property type="protein sequence ID" value="KAG5511632.1"/>
    <property type="molecule type" value="Genomic_DNA"/>
</dbReference>
<evidence type="ECO:0008006" key="7">
    <source>
        <dbReference type="Google" id="ProtNLM"/>
    </source>
</evidence>
<feature type="compositionally biased region" description="Low complexity" evidence="4">
    <location>
        <begin position="1222"/>
        <end position="1233"/>
    </location>
</feature>
<dbReference type="GO" id="GO:0005737">
    <property type="term" value="C:cytoplasm"/>
    <property type="evidence" value="ECO:0007669"/>
    <property type="project" value="TreeGrafter"/>
</dbReference>
<evidence type="ECO:0000256" key="1">
    <source>
        <dbReference type="ARBA" id="ARBA00022603"/>
    </source>
</evidence>
<evidence type="ECO:0000256" key="3">
    <source>
        <dbReference type="ARBA" id="ARBA00022691"/>
    </source>
</evidence>
<dbReference type="PANTHER" id="PTHR46165">
    <property type="entry name" value="SET AND MYND DOMAIN-CONTAINING PROTEIN 4"/>
    <property type="match status" value="1"/>
</dbReference>
<feature type="region of interest" description="Disordered" evidence="4">
    <location>
        <begin position="223"/>
        <end position="243"/>
    </location>
</feature>
<evidence type="ECO:0000256" key="4">
    <source>
        <dbReference type="SAM" id="MobiDB-lite"/>
    </source>
</evidence>
<sequence>MPYPRPAPSQKGEAVADGRSSSSSSSNTQDSLHVPSPEHTWTQLMLGGLPSGITPGAAPAAPPDYVRERRDEAVTPELSRPSLAELLPTLPIPLSGNAPCTPGGVHGPKRRRGEAATDTVQPVSLCMVSESSPSVRASGETVQGLDEDHDDATASSFAHQQFDPTQLPATYSGSPQPDPSASGRSKTRGGADFFMPPAQRIELLVPSSFTDLFVGLERPRLHGRRPLEQSQRHHRTHSDNDINVDASASLSSSSPSLALDQISSIKSHDDIIINEDALDEDGADTPTVYRGSQLPHWWRSMVTPVPGTRVSLRPGTRRLEFWWIDRLGSEAYEIIRILLKHAVEGVVLRRSGETAVVVEFRIPAHLLKSTSYSVERRWCAQRDMPPGLAAGGDNASESASMPFLTEGGASSLAGSQIVDTAETAILRRSPSQTSYAGGGRGKCSQREPATTATNDATSEATYGGRDETPPFTQTFISTAPPRFPPPDLQQPEAMAPFPRPLSACSSLSLADDSTAVTAIGQLTDSLVEQKIDRMALTYVDCTTTTTTNSTQPHEHELFCEEPLQMCRQTGPVAATVMCMTPAGAGGHGKVGVNSSAPTNASRIISRAEYAVDSAEPMLSGATQANTVSPLRCGPSSELRLSCDRLPLAVEMTSVAAKGTEPAGLHGDIKGSSEPHFFEDGTPLAHGESHHRVHKINENQRRSGDPVAVSLFDPVCHVSPPPSGHSDHALPDRLNGNWHHGSWRAQEPHHHHSSGSPNKTAKAAAAATAEALHLEDDTAPTNTTTTASPSQQWQRPALLGTHQPVVAEDDDSVVAILTLPTSMCTPIIVVRLHAMRLLHPLLRAIAARHSPAVSTNISRDYRCPDNTDNESTDEAGLSAGLSLNVTPLSSTVGSAKGHDYASALHIFNKAIELLEKEKGLGGEEVPRPPPTTTTPNHKAPTRARDLSILYTVRSHLLFHASPMYLRDSLHDAERALRSCPARDHVNPTYEILAANLISFGFISHLDALTGYLRHRWRAASPLLLRLGRVIQVMVSYTSLFLRQQLPTSTLRLCNGGNTSPLQLSTANDTTVSLLPPLPNGGEGMLRNHLRDIPTADASVKPLSIVLPITALSDDAVKTATDRPHHSPPPFTPQAAEDNIRHRGARQSWRAVPAAGTDTAAATRLQADSLPYEVCPLLLGGYGMTFHALDEPLLRMPMPLTTTTAPRADTGSAEPMQHHRYPTRPLDSRSSLRSPHQPSRTSHPGTDVCVRRLFLLRTLFPSMNPKPVSQLPCPIPRKRRHVTRRQNLQSITQPRGTKTSIGDGGKDNNPRTSTILVPRSNSGQQVRVEDLMYDRDSMFSLLAASADTTMKWGTVPMSYFCRHVRLSATRGIQRGETILMERPAVLMPLWGLLPPGSALACSAATPPPLCKNCDGARVSERLTIIPSAPSCCSYCGRQQLVKPVKCPGNCDSVYCSDQCRELALRLYHVVECGGVPPESDKARVLEPGKDAAARVRRTVAMLQDLFLKWNRYLDHLPRSDTPSTRLTASHVERSPMTAPGGVSPGSTPLACQMPGRDAPQPQLGGARGTTTPPMEKRSCMPPPFLAVTAMRMVARLLAMILSMVLPVEFLPQMQKNPTWTAERYEMMCAVSRTLRQRGLTVPLTSTSETTCANAHCTHVDPHQLLLLEVLLHQLSIPFFADFNYRSASTVWEGLGRIPCEAARDADKPAATPSLEKSVTSPVNNNACPDMVCKPPFDPTPSPITNEWQQQRNWFSALTPAQLEEVVCDLHSMVLRLYRTIAEEMVDVPSLPLSGVETVWKNGLEWGLPGRWSCVELLGFLTSTRALQQISDFAMTSWAVVYPRDMEPPNVAAAMATDSCGVSQSESVILDNDCPMNTRDGHHPTSKVTPTNKLSPANPSNNSGTAAVPLAVIGPWTCLTVDLHPILGNTPDGVIYSRFMVEHEQRRRMLAYCAAAAGCRGGDGAGGVGENEDSFLSVQSETSTSSAAALLANDDSAQTGSLFEDLNLGMLEEAAKRSCSNVHISIVYTPSKEPVVLVVAKKNINHSEALWWESLHFSEYLPAHP</sequence>
<feature type="region of interest" description="Disordered" evidence="4">
    <location>
        <begin position="919"/>
        <end position="938"/>
    </location>
</feature>
<keyword evidence="2" id="KW-0808">Transferase</keyword>
<feature type="region of interest" description="Disordered" evidence="4">
    <location>
        <begin position="1"/>
        <end position="82"/>
    </location>
</feature>
<dbReference type="GO" id="GO:0032259">
    <property type="term" value="P:methylation"/>
    <property type="evidence" value="ECO:0007669"/>
    <property type="project" value="UniProtKB-KW"/>
</dbReference>
<dbReference type="PANTHER" id="PTHR46165:SF2">
    <property type="entry name" value="SET AND MYND DOMAIN-CONTAINING PROTEIN 4"/>
    <property type="match status" value="1"/>
</dbReference>
<proteinExistence type="predicted"/>
<feature type="region of interest" description="Disordered" evidence="4">
    <location>
        <begin position="713"/>
        <end position="794"/>
    </location>
</feature>
<dbReference type="GO" id="GO:0005634">
    <property type="term" value="C:nucleus"/>
    <property type="evidence" value="ECO:0007669"/>
    <property type="project" value="TreeGrafter"/>
</dbReference>
<keyword evidence="1" id="KW-0489">Methyltransferase</keyword>